<evidence type="ECO:0000313" key="3">
    <source>
        <dbReference type="Proteomes" id="UP000663629"/>
    </source>
</evidence>
<dbReference type="InterPro" id="IPR019587">
    <property type="entry name" value="Polyketide_cyclase/dehydratase"/>
</dbReference>
<keyword evidence="2" id="KW-0614">Plasmid</keyword>
<feature type="chain" id="PRO_5045147831" evidence="1">
    <location>
        <begin position="23"/>
        <end position="177"/>
    </location>
</feature>
<reference evidence="2 3" key="1">
    <citation type="submission" date="2021-02" db="EMBL/GenBank/DDBJ databases">
        <title>Paracoccus methylovroum sp.nov., a new methanol and methylamine utilizing methylotrophic denitrifer.</title>
        <authorList>
            <person name="Timsy T."/>
            <person name="Behrendt U."/>
            <person name="Ulrich A."/>
            <person name="Spanner T."/>
            <person name="Foesel B.U."/>
            <person name="Horn M.A."/>
            <person name="Kolb S."/>
        </authorList>
    </citation>
    <scope>NUCLEOTIDE SEQUENCE [LARGE SCALE GENOMIC DNA]</scope>
    <source>
        <strain evidence="2 3">H4-D09</strain>
        <plasmid evidence="2 3">p2</plasmid>
    </source>
</reference>
<name>A0ABX7JS38_9RHOB</name>
<keyword evidence="3" id="KW-1185">Reference proteome</keyword>
<evidence type="ECO:0000313" key="2">
    <source>
        <dbReference type="EMBL" id="QRZ16123.1"/>
    </source>
</evidence>
<geneLocation type="plasmid" evidence="2 3">
    <name>p2</name>
</geneLocation>
<dbReference type="EMBL" id="CP070372">
    <property type="protein sequence ID" value="QRZ16123.1"/>
    <property type="molecule type" value="Genomic_DNA"/>
</dbReference>
<gene>
    <name evidence="2" type="ORF">JWJ88_21520</name>
</gene>
<accession>A0ABX7JS38</accession>
<feature type="signal peptide" evidence="1">
    <location>
        <begin position="1"/>
        <end position="22"/>
    </location>
</feature>
<protein>
    <submittedName>
        <fullName evidence="2">SRPBCC family protein</fullName>
    </submittedName>
</protein>
<dbReference type="InterPro" id="IPR023393">
    <property type="entry name" value="START-like_dom_sf"/>
</dbReference>
<sequence>MMNRRTLLASAMAALVANPLLAHGPTPQQLSRSIKVAAPPENVWAVLADPASITTWQSAIATASMEGEGAGAKRIIEFKTGGTLVDGIDDISAEKMTIRWRLSKEDIEVFPISFYTNSITVAPDGDGASVAWQASFFRADTTNEPEERFSDEAAVAAMEKYVDDALAGIKAAAESGS</sequence>
<proteinExistence type="predicted"/>
<organism evidence="2 3">
    <name type="scientific">Paracoccus methylovorus</name>
    <dbReference type="NCBI Taxonomy" id="2812658"/>
    <lineage>
        <taxon>Bacteria</taxon>
        <taxon>Pseudomonadati</taxon>
        <taxon>Pseudomonadota</taxon>
        <taxon>Alphaproteobacteria</taxon>
        <taxon>Rhodobacterales</taxon>
        <taxon>Paracoccaceae</taxon>
        <taxon>Paracoccus</taxon>
    </lineage>
</organism>
<keyword evidence="1" id="KW-0732">Signal</keyword>
<dbReference type="Proteomes" id="UP000663629">
    <property type="component" value="Plasmid p2"/>
</dbReference>
<dbReference type="PANTHER" id="PTHR39332">
    <property type="entry name" value="BLL4707 PROTEIN"/>
    <property type="match status" value="1"/>
</dbReference>
<dbReference type="PANTHER" id="PTHR39332:SF7">
    <property type="entry name" value="SRPBCC FAMILY PROTEIN"/>
    <property type="match status" value="1"/>
</dbReference>
<dbReference type="Gene3D" id="3.30.530.20">
    <property type="match status" value="1"/>
</dbReference>
<dbReference type="SUPFAM" id="SSF55961">
    <property type="entry name" value="Bet v1-like"/>
    <property type="match status" value="1"/>
</dbReference>
<dbReference type="Pfam" id="PF10604">
    <property type="entry name" value="Polyketide_cyc2"/>
    <property type="match status" value="1"/>
</dbReference>
<dbReference type="CDD" id="cd07821">
    <property type="entry name" value="PYR_PYL_RCAR_like"/>
    <property type="match status" value="1"/>
</dbReference>
<evidence type="ECO:0000256" key="1">
    <source>
        <dbReference type="SAM" id="SignalP"/>
    </source>
</evidence>